<dbReference type="InterPro" id="IPR036388">
    <property type="entry name" value="WH-like_DNA-bd_sf"/>
</dbReference>
<gene>
    <name evidence="1" type="ORF">ACEZDJ_07980</name>
</gene>
<sequence length="172" mass="18595">MDLEERVADLTRRVADLEARLDRSEPAAVPAAPTQDGFWALSTWKKQLAEAELDGGGVLFTGAVQLPSGKRYEWQAGYSTESLLASDLASAAEALSALGNPVRLLMLREILLGRSTVNSLAQVADMGTSGQIYHHLRQMTAAGWLHSSSRGHYEVPVERMVPLLVALAAAQR</sequence>
<proteinExistence type="predicted"/>
<organism evidence="1 2">
    <name type="scientific">Streptacidiphilus cavernicola</name>
    <dbReference type="NCBI Taxonomy" id="3342716"/>
    <lineage>
        <taxon>Bacteria</taxon>
        <taxon>Bacillati</taxon>
        <taxon>Actinomycetota</taxon>
        <taxon>Actinomycetes</taxon>
        <taxon>Kitasatosporales</taxon>
        <taxon>Streptomycetaceae</taxon>
        <taxon>Streptacidiphilus</taxon>
    </lineage>
</organism>
<comment type="caution">
    <text evidence="1">The sequence shown here is derived from an EMBL/GenBank/DDBJ whole genome shotgun (WGS) entry which is preliminary data.</text>
</comment>
<keyword evidence="2" id="KW-1185">Reference proteome</keyword>
<name>A0ABV6UIF0_9ACTN</name>
<protein>
    <submittedName>
        <fullName evidence="1">ArsR family transcriptional regulator</fullName>
    </submittedName>
</protein>
<dbReference type="InterPro" id="IPR036390">
    <property type="entry name" value="WH_DNA-bd_sf"/>
</dbReference>
<evidence type="ECO:0000313" key="2">
    <source>
        <dbReference type="Proteomes" id="UP001592528"/>
    </source>
</evidence>
<reference evidence="1 2" key="1">
    <citation type="submission" date="2024-09" db="EMBL/GenBank/DDBJ databases">
        <authorList>
            <person name="Lee S.D."/>
        </authorList>
    </citation>
    <scope>NUCLEOTIDE SEQUENCE [LARGE SCALE GENOMIC DNA]</scope>
    <source>
        <strain evidence="1 2">N1-5</strain>
    </source>
</reference>
<evidence type="ECO:0000313" key="1">
    <source>
        <dbReference type="EMBL" id="MFC1401224.1"/>
    </source>
</evidence>
<dbReference type="EMBL" id="JBHEZZ010000003">
    <property type="protein sequence ID" value="MFC1401224.1"/>
    <property type="molecule type" value="Genomic_DNA"/>
</dbReference>
<dbReference type="Gene3D" id="1.10.10.10">
    <property type="entry name" value="Winged helix-like DNA-binding domain superfamily/Winged helix DNA-binding domain"/>
    <property type="match status" value="1"/>
</dbReference>
<dbReference type="RefSeq" id="WP_030257088.1">
    <property type="nucleotide sequence ID" value="NZ_JBHEZZ010000003.1"/>
</dbReference>
<dbReference type="SUPFAM" id="SSF46785">
    <property type="entry name" value="Winged helix' DNA-binding domain"/>
    <property type="match status" value="1"/>
</dbReference>
<dbReference type="Proteomes" id="UP001592528">
    <property type="component" value="Unassembled WGS sequence"/>
</dbReference>
<accession>A0ABV6UIF0</accession>